<keyword evidence="6" id="KW-0929">Antimicrobial</keyword>
<dbReference type="Gene3D" id="3.20.20.80">
    <property type="entry name" value="Glycosidases"/>
    <property type="match status" value="1"/>
</dbReference>
<dbReference type="CDD" id="cd06412">
    <property type="entry name" value="GH25_CH-type"/>
    <property type="match status" value="1"/>
</dbReference>
<gene>
    <name evidence="13" type="ORF">RM50_05505</name>
</gene>
<evidence type="ECO:0000256" key="11">
    <source>
        <dbReference type="ARBA" id="ARBA00055588"/>
    </source>
</evidence>
<dbReference type="GO" id="GO:0005576">
    <property type="term" value="C:extracellular region"/>
    <property type="evidence" value="ECO:0007669"/>
    <property type="project" value="UniProtKB-SubCell"/>
</dbReference>
<dbReference type="GO" id="GO:0031640">
    <property type="term" value="P:killing of cells of another organism"/>
    <property type="evidence" value="ECO:0007669"/>
    <property type="project" value="UniProtKB-KW"/>
</dbReference>
<keyword evidence="10" id="KW-0326">Glycosidase</keyword>
<dbReference type="SMART" id="SM00641">
    <property type="entry name" value="Glyco_25"/>
    <property type="match status" value="1"/>
</dbReference>
<comment type="subcellular location">
    <subcellularLocation>
        <location evidence="2">Secreted</location>
    </subcellularLocation>
</comment>
<comment type="function">
    <text evidence="11">This enzyme has both lysozyme (acetylmuramidase) and diacetylmuramidase activities.</text>
</comment>
<dbReference type="EMBL" id="JWTB01000010">
    <property type="protein sequence ID" value="KIC68446.1"/>
    <property type="molecule type" value="Genomic_DNA"/>
</dbReference>
<protein>
    <recommendedName>
        <fullName evidence="4">lysozyme</fullName>
        <ecNumber evidence="4">3.2.1.17</ecNumber>
    </recommendedName>
</protein>
<comment type="catalytic activity">
    <reaction evidence="1">
        <text>Hydrolysis of (1-&gt;4)-beta-linkages between N-acetylmuramic acid and N-acetyl-D-glucosamine residues in a peptidoglycan and between N-acetyl-D-glucosamine residues in chitodextrins.</text>
        <dbReference type="EC" id="3.2.1.17"/>
    </reaction>
</comment>
<keyword evidence="7" id="KW-0081">Bacteriolytic enzyme</keyword>
<comment type="similarity">
    <text evidence="3">Belongs to the glycosyl hydrolase 25 family.</text>
</comment>
<feature type="region of interest" description="Disordered" evidence="12">
    <location>
        <begin position="33"/>
        <end position="126"/>
    </location>
</feature>
<dbReference type="GO" id="GO:0016052">
    <property type="term" value="P:carbohydrate catabolic process"/>
    <property type="evidence" value="ECO:0007669"/>
    <property type="project" value="TreeGrafter"/>
</dbReference>
<dbReference type="InterPro" id="IPR006311">
    <property type="entry name" value="TAT_signal"/>
</dbReference>
<evidence type="ECO:0000256" key="7">
    <source>
        <dbReference type="ARBA" id="ARBA00022638"/>
    </source>
</evidence>
<evidence type="ECO:0000256" key="3">
    <source>
        <dbReference type="ARBA" id="ARBA00010646"/>
    </source>
</evidence>
<accession>A0A0B4DP07</accession>
<proteinExistence type="inferred from homology"/>
<dbReference type="PANTHER" id="PTHR34135">
    <property type="entry name" value="LYSOZYME"/>
    <property type="match status" value="1"/>
</dbReference>
<dbReference type="PROSITE" id="PS51904">
    <property type="entry name" value="GLYCOSYL_HYDROL_F25_2"/>
    <property type="match status" value="1"/>
</dbReference>
<organism evidence="13 14">
    <name type="scientific">Pseudarthrobacter phenanthrenivorans</name>
    <name type="common">Arthrobacter phenanthrenivorans</name>
    <dbReference type="NCBI Taxonomy" id="361575"/>
    <lineage>
        <taxon>Bacteria</taxon>
        <taxon>Bacillati</taxon>
        <taxon>Actinomycetota</taxon>
        <taxon>Actinomycetes</taxon>
        <taxon>Micrococcales</taxon>
        <taxon>Micrococcaceae</taxon>
        <taxon>Pseudarthrobacter</taxon>
    </lineage>
</organism>
<evidence type="ECO:0000256" key="2">
    <source>
        <dbReference type="ARBA" id="ARBA00004613"/>
    </source>
</evidence>
<feature type="compositionally biased region" description="Low complexity" evidence="12">
    <location>
        <begin position="44"/>
        <end position="60"/>
    </location>
</feature>
<evidence type="ECO:0000256" key="5">
    <source>
        <dbReference type="ARBA" id="ARBA00022525"/>
    </source>
</evidence>
<evidence type="ECO:0000256" key="6">
    <source>
        <dbReference type="ARBA" id="ARBA00022529"/>
    </source>
</evidence>
<evidence type="ECO:0000256" key="9">
    <source>
        <dbReference type="ARBA" id="ARBA00023157"/>
    </source>
</evidence>
<dbReference type="FunFam" id="3.20.20.80:FF:000060">
    <property type="entry name" value="Lysozyme M1"/>
    <property type="match status" value="1"/>
</dbReference>
<dbReference type="Pfam" id="PF01183">
    <property type="entry name" value="Glyco_hydro_25"/>
    <property type="match status" value="1"/>
</dbReference>
<dbReference type="SUPFAM" id="SSF51445">
    <property type="entry name" value="(Trans)glycosidases"/>
    <property type="match status" value="1"/>
</dbReference>
<evidence type="ECO:0000256" key="4">
    <source>
        <dbReference type="ARBA" id="ARBA00012732"/>
    </source>
</evidence>
<dbReference type="PANTHER" id="PTHR34135:SF2">
    <property type="entry name" value="LYSOZYME"/>
    <property type="match status" value="1"/>
</dbReference>
<keyword evidence="5" id="KW-0964">Secreted</keyword>
<dbReference type="InterPro" id="IPR018077">
    <property type="entry name" value="Glyco_hydro_fam25_subgr"/>
</dbReference>
<dbReference type="InterPro" id="IPR002053">
    <property type="entry name" value="Glyco_hydro_25"/>
</dbReference>
<keyword evidence="9" id="KW-1015">Disulfide bond</keyword>
<sequence>MKRNLSQSRRPIMTSFGAGLLAVSLLTGPGLTGAAFAVEPSPAPSQTATSSPVTPTASPTPTLPGPAPTTTSSPQPSPVASSSTTAASSPTPAAAESMAQAIGPGGAEMGQRSKRVTSSSPSGTLQKLNAESLTTEGTWMPSFGVQGLDVSGHQTSVDWQQQWNMGARFAYVKASEGNYFTNDLFGSQYQGARNVGMIRGAYHFAIPNWSSGADQARYFVQNGGGWSADGYTMPPVLDFEFNPYEGRTINGFYFGNTCYNMSPAQLASWVQDFGNTMRSLTGRLPMIYTNTSWWNQCLGNPGGFGDYPLWIAAYPSAPTDNAGAVPTASWGTYSVWQYSSTGPFSGDSNVWNGDYTSLKRFAGAAYPTGSFDDLSVGGSGTQFFLRARGWSVDLANTDSSNQTHVYVTAPDGTVTGYPWIANTSRPDVDQALGYGPSHGFDGTIPISRSGTYSACAYSIGTFGNTPLGCKSVTATGIGVPMGNFDSIGQVRSTDSVNLQLRGWAVDQANPGASSFADTYVTAPNGTTTGYRMTANTSRPDVQAATGLGANHGFDYQIPVTAPGTYKACTYAIGQNSNVPLGCQAVNVGSNPSPIGSYDSLALNLAANTASLQVSGWTLDPTVPATSINAGVYISAKDGIPVTNPSPVNVAANQKRPDVNAALGTVGDHGFQAALAITSTGTYSVCVRATGAAPVSAGPALLGCKNISVAATPPTAGFLDSAGIQVTNGQAAVVTQGWTLDPALPALSNPVHVYITYPDGSTKGYPFTANLKRPDVNSALQTVGDHGYSTSVPVTARGQYRVCTYGVAVSVFASYNAQLGCRTLTY</sequence>
<evidence type="ECO:0000256" key="10">
    <source>
        <dbReference type="ARBA" id="ARBA00023295"/>
    </source>
</evidence>
<dbReference type="PROSITE" id="PS51318">
    <property type="entry name" value="TAT"/>
    <property type="match status" value="1"/>
</dbReference>
<evidence type="ECO:0000313" key="14">
    <source>
        <dbReference type="Proteomes" id="UP000031196"/>
    </source>
</evidence>
<dbReference type="GO" id="GO:0009253">
    <property type="term" value="P:peptidoglycan catabolic process"/>
    <property type="evidence" value="ECO:0007669"/>
    <property type="project" value="InterPro"/>
</dbReference>
<dbReference type="Proteomes" id="UP000031196">
    <property type="component" value="Unassembled WGS sequence"/>
</dbReference>
<dbReference type="GO" id="GO:0016998">
    <property type="term" value="P:cell wall macromolecule catabolic process"/>
    <property type="evidence" value="ECO:0007669"/>
    <property type="project" value="InterPro"/>
</dbReference>
<comment type="caution">
    <text evidence="13">The sequence shown here is derived from an EMBL/GenBank/DDBJ whole genome shotgun (WGS) entry which is preliminary data.</text>
</comment>
<dbReference type="GO" id="GO:0042742">
    <property type="term" value="P:defense response to bacterium"/>
    <property type="evidence" value="ECO:0007669"/>
    <property type="project" value="UniProtKB-KW"/>
</dbReference>
<dbReference type="EC" id="3.2.1.17" evidence="4"/>
<name>A0A0B4DP07_PSEPS</name>
<dbReference type="InterPro" id="IPR017853">
    <property type="entry name" value="GH"/>
</dbReference>
<evidence type="ECO:0000256" key="1">
    <source>
        <dbReference type="ARBA" id="ARBA00000632"/>
    </source>
</evidence>
<reference evidence="13 14" key="1">
    <citation type="submission" date="2014-12" db="EMBL/GenBank/DDBJ databases">
        <title>Genome sequencing of Arthrobacter phenanthrenivorans SWC37.</title>
        <authorList>
            <person name="Tan P.W."/>
            <person name="Chan K.-G."/>
        </authorList>
    </citation>
    <scope>NUCLEOTIDE SEQUENCE [LARGE SCALE GENOMIC DNA]</scope>
    <source>
        <strain evidence="13 14">SWC37</strain>
    </source>
</reference>
<feature type="compositionally biased region" description="Low complexity" evidence="12">
    <location>
        <begin position="68"/>
        <end position="95"/>
    </location>
</feature>
<evidence type="ECO:0000313" key="13">
    <source>
        <dbReference type="EMBL" id="KIC68446.1"/>
    </source>
</evidence>
<dbReference type="GO" id="GO:0003796">
    <property type="term" value="F:lysozyme activity"/>
    <property type="evidence" value="ECO:0007669"/>
    <property type="project" value="UniProtKB-EC"/>
</dbReference>
<keyword evidence="8 13" id="KW-0378">Hydrolase</keyword>
<feature type="compositionally biased region" description="Polar residues" evidence="12">
    <location>
        <begin position="116"/>
        <end position="126"/>
    </location>
</feature>
<dbReference type="AlphaFoldDB" id="A0A0B4DP07"/>
<evidence type="ECO:0000256" key="8">
    <source>
        <dbReference type="ARBA" id="ARBA00022801"/>
    </source>
</evidence>
<evidence type="ECO:0000256" key="12">
    <source>
        <dbReference type="SAM" id="MobiDB-lite"/>
    </source>
</evidence>